<dbReference type="InterPro" id="IPR000905">
    <property type="entry name" value="Gcp-like_dom"/>
</dbReference>
<reference evidence="2" key="1">
    <citation type="journal article" date="2015" name="Genome Announc.">
        <title>Draft Genome Sequence of Bacteroidales Strain TBC1, a Novel Isolate from a Methanogenic Wastewater Treatment System.</title>
        <authorList>
            <person name="Tourlousse D.M."/>
            <person name="Matsuura N."/>
            <person name="Sun L."/>
            <person name="Toyonaga M."/>
            <person name="Kuroda K."/>
            <person name="Ohashi A."/>
            <person name="Cruz R."/>
            <person name="Yamaguchi T."/>
            <person name="Sekiguchi Y."/>
        </authorList>
    </citation>
    <scope>NUCLEOTIDE SEQUENCE [LARGE SCALE GENOMIC DNA]</scope>
    <source>
        <strain evidence="2">TBC1</strain>
    </source>
</reference>
<dbReference type="InterPro" id="IPR043129">
    <property type="entry name" value="ATPase_NBD"/>
</dbReference>
<dbReference type="PATRIC" id="fig|1678841.3.peg.363"/>
<dbReference type="Proteomes" id="UP000053091">
    <property type="component" value="Unassembled WGS sequence"/>
</dbReference>
<dbReference type="GO" id="GO:0005829">
    <property type="term" value="C:cytosol"/>
    <property type="evidence" value="ECO:0007669"/>
    <property type="project" value="TreeGrafter"/>
</dbReference>
<evidence type="ECO:0000259" key="1">
    <source>
        <dbReference type="Pfam" id="PF00814"/>
    </source>
</evidence>
<dbReference type="GO" id="GO:0002949">
    <property type="term" value="P:tRNA threonylcarbamoyladenosine modification"/>
    <property type="evidence" value="ECO:0007669"/>
    <property type="project" value="InterPro"/>
</dbReference>
<dbReference type="PANTHER" id="PTHR11735">
    <property type="entry name" value="TRNA N6-ADENOSINE THREONYLCARBAMOYLTRANSFERASE"/>
    <property type="match status" value="1"/>
</dbReference>
<sequence length="235" mass="25697">MALILSIETATPVCSLALSDGPDVLGIRETAEKNSHSQVVTVFIDELLRECGLRPGDLDAVAVSRGPGSYTGLRIGVSTAKGLCYALDKPLIAVDTLEAMAYGMARMADENTALPLLFAPMIDARRMEVYTALFDAQGKKVREIQAEIIEAGSFAAFREQHVICLAGDGAGKCRQVLLHPNVHYLEQFSVSARYVAPLAYEKFRKGLFEDTAYFEPYYLKDFVAGVPKVKGLREE</sequence>
<proteinExistence type="predicted"/>
<dbReference type="OrthoDB" id="9784166at2"/>
<gene>
    <name evidence="2" type="ORF">TBC1_11317</name>
</gene>
<dbReference type="CDD" id="cd24032">
    <property type="entry name" value="ASKHA_NBD_TsaB"/>
    <property type="match status" value="1"/>
</dbReference>
<evidence type="ECO:0000313" key="2">
    <source>
        <dbReference type="EMBL" id="GAP42188.1"/>
    </source>
</evidence>
<keyword evidence="3" id="KW-1185">Reference proteome</keyword>
<accession>A0A0S7BP93</accession>
<name>A0A0S7BP93_9BACT</name>
<dbReference type="SUPFAM" id="SSF53067">
    <property type="entry name" value="Actin-like ATPase domain"/>
    <property type="match status" value="2"/>
</dbReference>
<dbReference type="Pfam" id="PF00814">
    <property type="entry name" value="TsaD"/>
    <property type="match status" value="1"/>
</dbReference>
<dbReference type="EMBL" id="DF968182">
    <property type="protein sequence ID" value="GAP42188.1"/>
    <property type="molecule type" value="Genomic_DNA"/>
</dbReference>
<dbReference type="RefSeq" id="WP_062037506.1">
    <property type="nucleotide sequence ID" value="NZ_DF968182.1"/>
</dbReference>
<dbReference type="AlphaFoldDB" id="A0A0S7BP93"/>
<evidence type="ECO:0000313" key="3">
    <source>
        <dbReference type="Proteomes" id="UP000053091"/>
    </source>
</evidence>
<organism evidence="2">
    <name type="scientific">Lentimicrobium saccharophilum</name>
    <dbReference type="NCBI Taxonomy" id="1678841"/>
    <lineage>
        <taxon>Bacteria</taxon>
        <taxon>Pseudomonadati</taxon>
        <taxon>Bacteroidota</taxon>
        <taxon>Bacteroidia</taxon>
        <taxon>Bacteroidales</taxon>
        <taxon>Lentimicrobiaceae</taxon>
        <taxon>Lentimicrobium</taxon>
    </lineage>
</organism>
<dbReference type="PANTHER" id="PTHR11735:SF11">
    <property type="entry name" value="TRNA THREONYLCARBAMOYLADENOSINE BIOSYNTHESIS PROTEIN TSAB"/>
    <property type="match status" value="1"/>
</dbReference>
<feature type="domain" description="Gcp-like" evidence="1">
    <location>
        <begin position="34"/>
        <end position="149"/>
    </location>
</feature>
<dbReference type="NCBIfam" id="TIGR03725">
    <property type="entry name" value="T6A_YeaZ"/>
    <property type="match status" value="1"/>
</dbReference>
<dbReference type="STRING" id="1678841.TBC1_11317"/>
<protein>
    <submittedName>
        <fullName evidence="2">tRNA threonylcarbamoyl adenosine modification protein YeaZ</fullName>
    </submittedName>
</protein>
<dbReference type="InterPro" id="IPR022496">
    <property type="entry name" value="T6A_TsaB"/>
</dbReference>
<dbReference type="Gene3D" id="3.30.420.40">
    <property type="match status" value="2"/>
</dbReference>